<accession>B3VMB6</accession>
<feature type="region of interest" description="Disordered" evidence="1">
    <location>
        <begin position="38"/>
        <end position="76"/>
    </location>
</feature>
<evidence type="ECO:0000313" key="3">
    <source>
        <dbReference type="Proteomes" id="UP000000621"/>
    </source>
</evidence>
<name>B3VMB6_9CAUD</name>
<dbReference type="KEGG" id="vg:6450029"/>
<reference evidence="2 3" key="1">
    <citation type="submission" date="2008-05" db="EMBL/GenBank/DDBJ databases">
        <authorList>
            <person name="Weber R.J."/>
            <person name="Jacobs-Sera D."/>
            <person name="Houtz J."/>
            <person name="Hendrix R.W."/>
            <person name="Hatfull G.H."/>
        </authorList>
    </citation>
    <scope>NUCLEOTIDE SEQUENCE [LARGE SCALE GENOMIC DNA]</scope>
</reference>
<gene>
    <name evidence="2" type="ORF">PREDATOR_89</name>
</gene>
<dbReference type="EMBL" id="EU770222">
    <property type="protein sequence ID" value="ACF05186.1"/>
    <property type="molecule type" value="Genomic_DNA"/>
</dbReference>
<evidence type="ECO:0000256" key="1">
    <source>
        <dbReference type="SAM" id="MobiDB-lite"/>
    </source>
</evidence>
<dbReference type="Proteomes" id="UP000000621">
    <property type="component" value="Segment"/>
</dbReference>
<sequence>MLTMSSTRSFYESLRSDCETARASAGFGTVRVGGRRLRTVQRRKCRNASSSQSRRQERSSDCGQTRGSDSEAGMSLSSGLHYGKHWNGTVGFAMDSPQRDEPYIPRHENKGHCHHWWPETGFSPPTVLVRTKRYSSNAYGNEVKDTVVAKLDKSKPAPFRMRAREAWQVPSQKGFQPGSVAQFKYPIDEFWAGDSAIYAEFVLLNRWDYPGVTSEVDSVESVKNGPQIAWRVKWIRQHYSNGAFGNATGAEFRIPEWRLQPIMLVLDAATGKVGRLLGDEEKGNWYGTRIPDYLIPGEWSGS</sequence>
<evidence type="ECO:0000313" key="2">
    <source>
        <dbReference type="EMBL" id="ACF05186.1"/>
    </source>
</evidence>
<dbReference type="RefSeq" id="YP_002003447.1">
    <property type="nucleotide sequence ID" value="NC_011039.1"/>
</dbReference>
<proteinExistence type="predicted"/>
<protein>
    <submittedName>
        <fullName evidence="2">Uncharacterized protein</fullName>
    </submittedName>
</protein>
<keyword evidence="3" id="KW-1185">Reference proteome</keyword>
<organism evidence="2 3">
    <name type="scientific">Mycobacterium phage Predator</name>
    <dbReference type="NCBI Taxonomy" id="543153"/>
    <lineage>
        <taxon>Viruses</taxon>
        <taxon>Duplodnaviria</taxon>
        <taxon>Heunggongvirae</taxon>
        <taxon>Uroviricota</taxon>
        <taxon>Caudoviricetes</taxon>
        <taxon>Predatorvirus</taxon>
        <taxon>Predatorvirus predator</taxon>
    </lineage>
</organism>